<dbReference type="PROSITE" id="PS51194">
    <property type="entry name" value="HELICASE_CTER"/>
    <property type="match status" value="1"/>
</dbReference>
<evidence type="ECO:0000256" key="3">
    <source>
        <dbReference type="ARBA" id="ARBA00022741"/>
    </source>
</evidence>
<dbReference type="PANTHER" id="PTHR14025">
    <property type="entry name" value="FANCONI ANEMIA GROUP M FANCM FAMILY MEMBER"/>
    <property type="match status" value="1"/>
</dbReference>
<dbReference type="Proteomes" id="UP000750522">
    <property type="component" value="Unassembled WGS sequence"/>
</dbReference>
<evidence type="ECO:0000256" key="1">
    <source>
        <dbReference type="ARBA" id="ARBA00004123"/>
    </source>
</evidence>
<evidence type="ECO:0000256" key="7">
    <source>
        <dbReference type="ARBA" id="ARBA00023242"/>
    </source>
</evidence>
<feature type="compositionally biased region" description="Basic residues" evidence="10">
    <location>
        <begin position="703"/>
        <end position="712"/>
    </location>
</feature>
<feature type="compositionally biased region" description="Polar residues" evidence="10">
    <location>
        <begin position="927"/>
        <end position="936"/>
    </location>
</feature>
<dbReference type="GO" id="GO:0045003">
    <property type="term" value="P:double-strand break repair via synthesis-dependent strand annealing"/>
    <property type="evidence" value="ECO:0007669"/>
    <property type="project" value="TreeGrafter"/>
</dbReference>
<dbReference type="CDD" id="cd12091">
    <property type="entry name" value="FANCM_ID"/>
    <property type="match status" value="1"/>
</dbReference>
<dbReference type="SUPFAM" id="SSF52540">
    <property type="entry name" value="P-loop containing nucleoside triphosphate hydrolases"/>
    <property type="match status" value="1"/>
</dbReference>
<evidence type="ECO:0000256" key="6">
    <source>
        <dbReference type="ARBA" id="ARBA00022840"/>
    </source>
</evidence>
<dbReference type="PANTHER" id="PTHR14025:SF20">
    <property type="entry name" value="FANCONI ANEMIA GROUP M PROTEIN"/>
    <property type="match status" value="1"/>
</dbReference>
<dbReference type="FunFam" id="3.40.50.300:FF:000861">
    <property type="entry name" value="Fanconi anemia, complementation group M"/>
    <property type="match status" value="1"/>
</dbReference>
<feature type="region of interest" description="Disordered" evidence="10">
    <location>
        <begin position="748"/>
        <end position="847"/>
    </location>
</feature>
<dbReference type="InterPro" id="IPR027417">
    <property type="entry name" value="P-loop_NTPase"/>
</dbReference>
<feature type="compositionally biased region" description="Low complexity" evidence="10">
    <location>
        <begin position="837"/>
        <end position="847"/>
    </location>
</feature>
<dbReference type="GO" id="GO:0036297">
    <property type="term" value="P:interstrand cross-link repair"/>
    <property type="evidence" value="ECO:0007669"/>
    <property type="project" value="TreeGrafter"/>
</dbReference>
<dbReference type="Pfam" id="PF04851">
    <property type="entry name" value="ResIII"/>
    <property type="match status" value="1"/>
</dbReference>
<dbReference type="InterPro" id="IPR006935">
    <property type="entry name" value="Helicase/UvrB_N"/>
</dbReference>
<dbReference type="Gene3D" id="3.40.50.300">
    <property type="entry name" value="P-loop containing nucleotide triphosphate hydrolases"/>
    <property type="match status" value="2"/>
</dbReference>
<feature type="region of interest" description="Disordered" evidence="10">
    <location>
        <begin position="484"/>
        <end position="510"/>
    </location>
</feature>
<dbReference type="InterPro" id="IPR039686">
    <property type="entry name" value="FANCM/Mph1-like_ID"/>
</dbReference>
<dbReference type="AlphaFoldDB" id="A0A9P5KUV9"/>
<comment type="caution">
    <text evidence="13">The sequence shown here is derived from an EMBL/GenBank/DDBJ whole genome shotgun (WGS) entry which is preliminary data.</text>
</comment>
<keyword evidence="5" id="KW-0347">Helicase</keyword>
<protein>
    <recommendedName>
        <fullName evidence="9">ATP-dependent DNA helicase</fullName>
        <ecNumber evidence="9">3.6.4.12</ecNumber>
    </recommendedName>
</protein>
<feature type="compositionally biased region" description="Acidic residues" evidence="10">
    <location>
        <begin position="751"/>
        <end position="762"/>
    </location>
</feature>
<keyword evidence="6" id="KW-0067">ATP-binding</keyword>
<feature type="domain" description="Helicase C-terminal" evidence="12">
    <location>
        <begin position="427"/>
        <end position="607"/>
    </location>
</feature>
<evidence type="ECO:0000256" key="4">
    <source>
        <dbReference type="ARBA" id="ARBA00022801"/>
    </source>
</evidence>
<feature type="compositionally biased region" description="Low complexity" evidence="10">
    <location>
        <begin position="911"/>
        <end position="926"/>
    </location>
</feature>
<comment type="catalytic activity">
    <reaction evidence="8 9">
        <text>ATP + H2O = ADP + phosphate + H(+)</text>
        <dbReference type="Rhea" id="RHEA:13065"/>
        <dbReference type="ChEBI" id="CHEBI:15377"/>
        <dbReference type="ChEBI" id="CHEBI:15378"/>
        <dbReference type="ChEBI" id="CHEBI:30616"/>
        <dbReference type="ChEBI" id="CHEBI:43474"/>
        <dbReference type="ChEBI" id="CHEBI:456216"/>
        <dbReference type="EC" id="3.6.4.12"/>
    </reaction>
</comment>
<evidence type="ECO:0000256" key="2">
    <source>
        <dbReference type="ARBA" id="ARBA00009889"/>
    </source>
</evidence>
<dbReference type="PROSITE" id="PS00690">
    <property type="entry name" value="DEAH_ATP_HELICASE"/>
    <property type="match status" value="1"/>
</dbReference>
<comment type="subunit">
    <text evidence="9">Interacts with the MHF histone-fold complex to form the FANCM-MHF complex.</text>
</comment>
<dbReference type="GO" id="GO:0016787">
    <property type="term" value="F:hydrolase activity"/>
    <property type="evidence" value="ECO:0007669"/>
    <property type="project" value="UniProtKB-KW"/>
</dbReference>
<dbReference type="InterPro" id="IPR001650">
    <property type="entry name" value="Helicase_C-like"/>
</dbReference>
<evidence type="ECO:0000256" key="10">
    <source>
        <dbReference type="SAM" id="MobiDB-lite"/>
    </source>
</evidence>
<evidence type="ECO:0000259" key="12">
    <source>
        <dbReference type="PROSITE" id="PS51194"/>
    </source>
</evidence>
<dbReference type="SMART" id="SM00487">
    <property type="entry name" value="DEXDc"/>
    <property type="match status" value="1"/>
</dbReference>
<dbReference type="EC" id="3.6.4.12" evidence="9"/>
<feature type="compositionally biased region" description="Polar residues" evidence="10">
    <location>
        <begin position="806"/>
        <end position="821"/>
    </location>
</feature>
<evidence type="ECO:0000256" key="8">
    <source>
        <dbReference type="ARBA" id="ARBA00047995"/>
    </source>
</evidence>
<evidence type="ECO:0000256" key="5">
    <source>
        <dbReference type="ARBA" id="ARBA00022806"/>
    </source>
</evidence>
<dbReference type="GO" id="GO:0043138">
    <property type="term" value="F:3'-5' DNA helicase activity"/>
    <property type="evidence" value="ECO:0007669"/>
    <property type="project" value="InterPro"/>
</dbReference>
<dbReference type="PROSITE" id="PS51192">
    <property type="entry name" value="HELICASE_ATP_BIND_1"/>
    <property type="match status" value="1"/>
</dbReference>
<sequence>MAPSQSRITYSNQTTLTRNYKVSGEKDGNSSNNWEYTSNSQLAQDTTPTHHELDESMLSIYIYPTNLSVRDYQKNIIKRALFENVLCALPTGLGKTFIASTVILNYYRWTRTGKIIFMAPTRPLVSQQLEACLGITGLPRSDSSILIGGSMTPIMREEEWATKRVFFATPQTVDNDLKRGVVDPKSIACIVIDEAHRATGNHAYVGVVSFIARFNQSFRVLALTATPSTTLEGVQAIITNLRISRAEIRTEDSPDISKYIHKKDVTRLVSGLSDDQHSVLEPLSRALAPLIRDVAGANVLHVTDPANLNQFAAVSAMKTVSGRFSNNPIKFKYLAILKILASMGHAVNLLKYHGIRPFYNFIQTFEREHTGGKGGDDSGKSKKKPGKHVATLLNSQHYHDCVAACEKLIFHGNSHHIVRDRFLGHPKLEELVRVTREFFVEAWALEQPDSKAIIFSAYRDSGVEIERVLKVHVPECRPHLFIGQAAGKGDNSGSQGTASSGSSGMSQKEQQRVVDEFKAGTINTLIATSIGEEGLDIGEVDLIICYDASSSPIRMLQRMGRTGRKRAGKIYMLLADNEEKKLDKSFDNYKYIQRLIQDNPETDQLEFCLRHRMLPQDVRPECVEMTIDIPEENKELLAVDDIVREAENAQRERLKKNKGRPLKRAAKKFNMPDGVETGFVSAGTGKRLGSPVPTTAAPEPKRAKGAGGRKSKKATINAFFDDAAADDDGDEDLDDEEESGLSLLSSFINDKEEDSGSSDEDPFGLPSEDSIPNSNTRAKSSRMPMNTTKLTQNQIQHQPPKKTASGKFSNGTKSTKLSPRSLNPHRRNGDDGNSDGSASALPPAAKASALKHARAPLLVSSTAAVTMAAKHAAKPKPIEKLYYYDAQRDGPDYGVYDRRAPVVPRAERATSSELLLPSSPPDLASSENLFDGNNNGVAVRRRQQQRKGTQSIISRHFTNLMQRLHSTDQARVAELERNLDIEDCIVPAAPLSAQPEIETVVAAATDKGSGHQRKRGSERKSEVIIDIDSDSEEEQVLSRNHSNLDGDNDEEDEEDKIVVRRRPKAAVASRGNNTRSSKKKPKLEGDSGPANKKHSTTATGDYGSLRPKQPRLEALFDSDSEA</sequence>
<feature type="compositionally biased region" description="Low complexity" evidence="10">
    <location>
        <begin position="492"/>
        <end position="508"/>
    </location>
</feature>
<evidence type="ECO:0000256" key="9">
    <source>
        <dbReference type="RuleBase" id="RU367027"/>
    </source>
</evidence>
<comment type="similarity">
    <text evidence="2 9">Belongs to the DEAD box helicase family. DEAH subfamily. FANCM sub-subfamily.</text>
</comment>
<dbReference type="InterPro" id="IPR044749">
    <property type="entry name" value="FANCM_DEXDc"/>
</dbReference>
<gene>
    <name evidence="13" type="ORF">DV451_000138</name>
</gene>
<comment type="function">
    <text evidence="9">ATP-dependent DNA helicase involved in DNA damage repair by homologous recombination and in genome maintenance. Capable of unwinding D-loops. Plays a role in limiting crossover recombinants during mitotic DNA double-strand break (DSB) repair. Component of a FANCM-MHF complex which promotes gene conversion at blocked replication forks, probably by reversal of the stalled fork.</text>
</comment>
<proteinExistence type="inferred from homology"/>
<comment type="subcellular location">
    <subcellularLocation>
        <location evidence="1 9">Nucleus</location>
    </subcellularLocation>
</comment>
<feature type="domain" description="Helicase ATP-binding" evidence="11">
    <location>
        <begin position="76"/>
        <end position="245"/>
    </location>
</feature>
<dbReference type="SMART" id="SM00490">
    <property type="entry name" value="HELICc"/>
    <property type="match status" value="1"/>
</dbReference>
<dbReference type="GO" id="GO:0005524">
    <property type="term" value="F:ATP binding"/>
    <property type="evidence" value="ECO:0007669"/>
    <property type="project" value="UniProtKB-UniRule"/>
</dbReference>
<evidence type="ECO:0000313" key="13">
    <source>
        <dbReference type="EMBL" id="KAF5104977.1"/>
    </source>
</evidence>
<dbReference type="EMBL" id="QQZK01000002">
    <property type="protein sequence ID" value="KAF5104977.1"/>
    <property type="molecule type" value="Genomic_DNA"/>
</dbReference>
<keyword evidence="4" id="KW-0378">Hydrolase</keyword>
<feature type="compositionally biased region" description="Acidic residues" evidence="10">
    <location>
        <begin position="1025"/>
        <end position="1035"/>
    </location>
</feature>
<reference evidence="13" key="2">
    <citation type="submission" date="2020-01" db="EMBL/GenBank/DDBJ databases">
        <authorList>
            <person name="Perkins V."/>
            <person name="Lessard M.-H."/>
            <person name="Dugat-Bony E."/>
            <person name="Frenette M."/>
            <person name="Labrie S."/>
        </authorList>
    </citation>
    <scope>NUCLEOTIDE SEQUENCE</scope>
    <source>
        <strain evidence="13">LMA-70</strain>
    </source>
</reference>
<dbReference type="Pfam" id="PF00271">
    <property type="entry name" value="Helicase_C"/>
    <property type="match status" value="1"/>
</dbReference>
<dbReference type="GO" id="GO:0009378">
    <property type="term" value="F:four-way junction helicase activity"/>
    <property type="evidence" value="ECO:0007669"/>
    <property type="project" value="TreeGrafter"/>
</dbReference>
<keyword evidence="7" id="KW-0539">Nucleus</keyword>
<feature type="compositionally biased region" description="Acidic residues" evidence="10">
    <location>
        <begin position="1046"/>
        <end position="1055"/>
    </location>
</feature>
<accession>A0A9P5KUV9</accession>
<dbReference type="InterPro" id="IPR002464">
    <property type="entry name" value="DNA/RNA_helicase_DEAH_CS"/>
</dbReference>
<evidence type="ECO:0000313" key="14">
    <source>
        <dbReference type="Proteomes" id="UP000750522"/>
    </source>
</evidence>
<keyword evidence="3" id="KW-0547">Nucleotide-binding</keyword>
<name>A0A9P5KUV9_GEOCN</name>
<feature type="region of interest" description="Disordered" evidence="10">
    <location>
        <begin position="674"/>
        <end position="712"/>
    </location>
</feature>
<reference evidence="13" key="1">
    <citation type="journal article" date="2020" name="Front. Microbiol.">
        <title>Phenotypic and Genetic Characterization of the Cheese Ripening Yeast Geotrichum candidum.</title>
        <authorList>
            <person name="Perkins V."/>
            <person name="Vignola S."/>
            <person name="Lessard M.H."/>
            <person name="Plante P.L."/>
            <person name="Corbeil J."/>
            <person name="Dugat-Bony E."/>
            <person name="Frenette M."/>
            <person name="Labrie S."/>
        </authorList>
    </citation>
    <scope>NUCLEOTIDE SEQUENCE</scope>
    <source>
        <strain evidence="13">LMA-70</strain>
    </source>
</reference>
<dbReference type="GO" id="GO:0000400">
    <property type="term" value="F:four-way junction DNA binding"/>
    <property type="evidence" value="ECO:0007669"/>
    <property type="project" value="TreeGrafter"/>
</dbReference>
<dbReference type="CDD" id="cd18033">
    <property type="entry name" value="DEXDc_FANCM"/>
    <property type="match status" value="1"/>
</dbReference>
<feature type="compositionally biased region" description="Polar residues" evidence="10">
    <location>
        <begin position="770"/>
        <end position="797"/>
    </location>
</feature>
<feature type="region of interest" description="Disordered" evidence="10">
    <location>
        <begin position="904"/>
        <end position="936"/>
    </location>
</feature>
<dbReference type="InterPro" id="IPR014001">
    <property type="entry name" value="Helicase_ATP-bd"/>
</dbReference>
<dbReference type="GO" id="GO:0005634">
    <property type="term" value="C:nucleus"/>
    <property type="evidence" value="ECO:0007669"/>
    <property type="project" value="UniProtKB-SubCell"/>
</dbReference>
<feature type="region of interest" description="Disordered" evidence="10">
    <location>
        <begin position="1005"/>
        <end position="1122"/>
    </location>
</feature>
<dbReference type="CDD" id="cd18801">
    <property type="entry name" value="SF2_C_FANCM_Hef"/>
    <property type="match status" value="1"/>
</dbReference>
<organism evidence="13 14">
    <name type="scientific">Geotrichum candidum</name>
    <name type="common">Oospora lactis</name>
    <name type="synonym">Dipodascus geotrichum</name>
    <dbReference type="NCBI Taxonomy" id="1173061"/>
    <lineage>
        <taxon>Eukaryota</taxon>
        <taxon>Fungi</taxon>
        <taxon>Dikarya</taxon>
        <taxon>Ascomycota</taxon>
        <taxon>Saccharomycotina</taxon>
        <taxon>Dipodascomycetes</taxon>
        <taxon>Dipodascales</taxon>
        <taxon>Dipodascaceae</taxon>
        <taxon>Geotrichum</taxon>
    </lineage>
</organism>
<evidence type="ECO:0000259" key="11">
    <source>
        <dbReference type="PROSITE" id="PS51192"/>
    </source>
</evidence>